<keyword evidence="1" id="KW-1133">Transmembrane helix</keyword>
<comment type="caution">
    <text evidence="2">The sequence shown here is derived from an EMBL/GenBank/DDBJ whole genome shotgun (WGS) entry which is preliminary data.</text>
</comment>
<dbReference type="Proteomes" id="UP000028824">
    <property type="component" value="Unassembled WGS sequence"/>
</dbReference>
<keyword evidence="1" id="KW-0472">Membrane</keyword>
<feature type="transmembrane region" description="Helical" evidence="1">
    <location>
        <begin position="83"/>
        <end position="111"/>
    </location>
</feature>
<gene>
    <name evidence="2" type="ORF">CG50_13950</name>
</gene>
<evidence type="ECO:0000313" key="2">
    <source>
        <dbReference type="EMBL" id="KFI28017.1"/>
    </source>
</evidence>
<evidence type="ECO:0000313" key="3">
    <source>
        <dbReference type="Proteomes" id="UP000028824"/>
    </source>
</evidence>
<dbReference type="AlphaFoldDB" id="A0A086Y167"/>
<keyword evidence="1" id="KW-0812">Transmembrane</keyword>
<dbReference type="EMBL" id="JFZB01000007">
    <property type="protein sequence ID" value="KFI28017.1"/>
    <property type="molecule type" value="Genomic_DNA"/>
</dbReference>
<name>A0A086Y167_9RHOB</name>
<feature type="transmembrane region" description="Helical" evidence="1">
    <location>
        <begin position="117"/>
        <end position="140"/>
    </location>
</feature>
<accession>A0A086Y167</accession>
<keyword evidence="3" id="KW-1185">Reference proteome</keyword>
<organism evidence="2 3">
    <name type="scientific">Paenirhodobacter enshiensis</name>
    <dbReference type="NCBI Taxonomy" id="1105367"/>
    <lineage>
        <taxon>Bacteria</taxon>
        <taxon>Pseudomonadati</taxon>
        <taxon>Pseudomonadota</taxon>
        <taxon>Alphaproteobacteria</taxon>
        <taxon>Rhodobacterales</taxon>
        <taxon>Rhodobacter group</taxon>
        <taxon>Paenirhodobacter</taxon>
    </lineage>
</organism>
<evidence type="ECO:0000256" key="1">
    <source>
        <dbReference type="SAM" id="Phobius"/>
    </source>
</evidence>
<feature type="transmembrane region" description="Helical" evidence="1">
    <location>
        <begin position="49"/>
        <end position="71"/>
    </location>
</feature>
<reference evidence="2 3" key="1">
    <citation type="submission" date="2014-03" db="EMBL/GenBank/DDBJ databases">
        <title>Genome of Paenirhodobacter enshiensis DW2-9.</title>
        <authorList>
            <person name="Wang D."/>
            <person name="Wang G."/>
        </authorList>
    </citation>
    <scope>NUCLEOTIDE SEQUENCE [LARGE SCALE GENOMIC DNA]</scope>
    <source>
        <strain evidence="2 3">DW2-9</strain>
    </source>
</reference>
<proteinExistence type="predicted"/>
<sequence length="171" mass="19083">MRSGWAFETRFRPWSIDMFRPRPALLLAWGVLAVFVAISQPFQVDRGLPLASGALFWGAIIAMRAMTEWLIRSMFRRDMNLCVAMSVVVEPVCVAIVASPLVFILGALAGVMEVQQIFGLMMRIYLVSLFISACEVMIVAARTSGAETTAAPARNEVVVTYYNERRITHHV</sequence>
<protein>
    <submittedName>
        <fullName evidence="2">Uncharacterized protein</fullName>
    </submittedName>
</protein>